<dbReference type="InterPro" id="IPR016153">
    <property type="entry name" value="Heat_shock_Hsp33_N"/>
</dbReference>
<dbReference type="InterPro" id="IPR000397">
    <property type="entry name" value="Heat_shock_Hsp33"/>
</dbReference>
<dbReference type="PANTHER" id="PTHR30111">
    <property type="entry name" value="33 KDA CHAPERONIN"/>
    <property type="match status" value="1"/>
</dbReference>
<evidence type="ECO:0000256" key="5">
    <source>
        <dbReference type="ARBA" id="ARBA00023284"/>
    </source>
</evidence>
<evidence type="ECO:0000256" key="1">
    <source>
        <dbReference type="ARBA" id="ARBA00022490"/>
    </source>
</evidence>
<dbReference type="CDD" id="cd00498">
    <property type="entry name" value="Hsp33"/>
    <property type="match status" value="1"/>
</dbReference>
<keyword evidence="4 6" id="KW-0143">Chaperone</keyword>
<comment type="subcellular location">
    <subcellularLocation>
        <location evidence="6">Cytoplasm</location>
    </subcellularLocation>
</comment>
<organism evidence="7 8">
    <name type="scientific">Anaerofustis stercorihominis</name>
    <dbReference type="NCBI Taxonomy" id="214853"/>
    <lineage>
        <taxon>Bacteria</taxon>
        <taxon>Bacillati</taxon>
        <taxon>Bacillota</taxon>
        <taxon>Clostridia</taxon>
        <taxon>Eubacteriales</taxon>
        <taxon>Eubacteriaceae</taxon>
        <taxon>Anaerofustis</taxon>
    </lineage>
</organism>
<keyword evidence="2 6" id="KW-0862">Zinc</keyword>
<dbReference type="Proteomes" id="UP000261212">
    <property type="component" value="Unassembled WGS sequence"/>
</dbReference>
<dbReference type="AlphaFoldDB" id="A0A3E3E0Y3"/>
<dbReference type="SUPFAM" id="SSF118352">
    <property type="entry name" value="HSP33 redox switch-like"/>
    <property type="match status" value="1"/>
</dbReference>
<dbReference type="GO" id="GO:0005737">
    <property type="term" value="C:cytoplasm"/>
    <property type="evidence" value="ECO:0007669"/>
    <property type="project" value="UniProtKB-SubCell"/>
</dbReference>
<dbReference type="NCBIfam" id="NF001033">
    <property type="entry name" value="PRK00114.1"/>
    <property type="match status" value="1"/>
</dbReference>
<evidence type="ECO:0000313" key="8">
    <source>
        <dbReference type="Proteomes" id="UP000261212"/>
    </source>
</evidence>
<dbReference type="InterPro" id="IPR016154">
    <property type="entry name" value="Heat_shock_Hsp33_C"/>
</dbReference>
<accession>A0A3E3E0Y3</accession>
<dbReference type="PANTHER" id="PTHR30111:SF1">
    <property type="entry name" value="33 KDA CHAPERONIN"/>
    <property type="match status" value="1"/>
</dbReference>
<dbReference type="GO" id="GO:0051082">
    <property type="term" value="F:unfolded protein binding"/>
    <property type="evidence" value="ECO:0007669"/>
    <property type="project" value="UniProtKB-UniRule"/>
</dbReference>
<keyword evidence="1 6" id="KW-0963">Cytoplasm</keyword>
<comment type="caution">
    <text evidence="7">The sequence shown here is derived from an EMBL/GenBank/DDBJ whole genome shotgun (WGS) entry which is preliminary data.</text>
</comment>
<dbReference type="GeneID" id="98000512"/>
<comment type="similarity">
    <text evidence="6">Belongs to the HSP33 family.</text>
</comment>
<evidence type="ECO:0000256" key="4">
    <source>
        <dbReference type="ARBA" id="ARBA00023186"/>
    </source>
</evidence>
<feature type="disulfide bond" description="Redox-active" evidence="6">
    <location>
        <begin position="270"/>
        <end position="273"/>
    </location>
</feature>
<keyword evidence="5 6" id="KW-0676">Redox-active center</keyword>
<dbReference type="Pfam" id="PF01430">
    <property type="entry name" value="HSP33"/>
    <property type="match status" value="1"/>
</dbReference>
<feature type="disulfide bond" description="Redox-active" evidence="6">
    <location>
        <begin position="237"/>
        <end position="239"/>
    </location>
</feature>
<sequence length="291" mass="32639">MDYMIRGNLKNKPIIFFVITAKDTVEEMRKIHNSSPNATACAGRSLMATGLIGYTMKNDNDMVTSIIDCDGEIKKVTVTANPKGEIKCDIINPNTGIYLNDIGKLDVKKIVGNGTLKVIKDMGLRDPYVGEINLVSGEIAEDYTYYFAMSEQTPSVVSLGVLVDNKDFFVKEAGGLIIQLLPDAMEEDIRYLEEKIKGLEYMTTLLSEGKTPEDIIRYIFDDSEVEITGKENVVYKCNCSKEKIEKVILALGKEELKNILKEDHGITLKCHFCGKEYHLNEKELSELIKEV</sequence>
<dbReference type="EMBL" id="QUSM01000002">
    <property type="protein sequence ID" value="RGD75207.1"/>
    <property type="molecule type" value="Genomic_DNA"/>
</dbReference>
<dbReference type="PIRSF" id="PIRSF005261">
    <property type="entry name" value="Heat_shock_Hsp33"/>
    <property type="match status" value="1"/>
</dbReference>
<dbReference type="Gene3D" id="3.55.30.10">
    <property type="entry name" value="Hsp33 domain"/>
    <property type="match status" value="1"/>
</dbReference>
<gene>
    <name evidence="6 7" type="primary">hslO</name>
    <name evidence="7" type="ORF">DW687_02470</name>
</gene>
<protein>
    <recommendedName>
        <fullName evidence="6">33 kDa chaperonin</fullName>
    </recommendedName>
    <alternativeName>
        <fullName evidence="6">Heat shock protein 33 homolog</fullName>
        <shortName evidence="6">HSP33</shortName>
    </alternativeName>
</protein>
<dbReference type="GO" id="GO:0044183">
    <property type="term" value="F:protein folding chaperone"/>
    <property type="evidence" value="ECO:0007669"/>
    <property type="project" value="TreeGrafter"/>
</dbReference>
<evidence type="ECO:0000256" key="3">
    <source>
        <dbReference type="ARBA" id="ARBA00023157"/>
    </source>
</evidence>
<evidence type="ECO:0000256" key="2">
    <source>
        <dbReference type="ARBA" id="ARBA00022833"/>
    </source>
</evidence>
<dbReference type="Gene3D" id="3.90.1280.10">
    <property type="entry name" value="HSP33 redox switch-like"/>
    <property type="match status" value="1"/>
</dbReference>
<keyword evidence="3 6" id="KW-1015">Disulfide bond</keyword>
<dbReference type="GO" id="GO:0042026">
    <property type="term" value="P:protein refolding"/>
    <property type="evidence" value="ECO:0007669"/>
    <property type="project" value="TreeGrafter"/>
</dbReference>
<proteinExistence type="inferred from homology"/>
<dbReference type="HAMAP" id="MF_00117">
    <property type="entry name" value="HslO"/>
    <property type="match status" value="1"/>
</dbReference>
<dbReference type="RefSeq" id="WP_007050194.1">
    <property type="nucleotide sequence ID" value="NZ_CABKNJ010000001.1"/>
</dbReference>
<reference evidence="7 8" key="1">
    <citation type="submission" date="2018-08" db="EMBL/GenBank/DDBJ databases">
        <title>A genome reference for cultivated species of the human gut microbiota.</title>
        <authorList>
            <person name="Zou Y."/>
            <person name="Xue W."/>
            <person name="Luo G."/>
        </authorList>
    </citation>
    <scope>NUCLEOTIDE SEQUENCE [LARGE SCALE GENOMIC DNA]</scope>
    <source>
        <strain evidence="7 8">AM25-6</strain>
    </source>
</reference>
<dbReference type="SUPFAM" id="SSF64397">
    <property type="entry name" value="Hsp33 domain"/>
    <property type="match status" value="1"/>
</dbReference>
<evidence type="ECO:0000313" key="7">
    <source>
        <dbReference type="EMBL" id="RGD75207.1"/>
    </source>
</evidence>
<comment type="PTM">
    <text evidence="6">Under oxidizing conditions two disulfide bonds are formed involving the reactive cysteines. Under reducing conditions zinc is bound to the reactive cysteines and the protein is inactive.</text>
</comment>
<comment type="function">
    <text evidence="6">Redox regulated molecular chaperone. Protects both thermally unfolding and oxidatively damaged proteins from irreversible aggregation. Plays an important role in the bacterial defense system toward oxidative stress.</text>
</comment>
<name>A0A3E3E0Y3_9FIRM</name>
<evidence type="ECO:0000256" key="6">
    <source>
        <dbReference type="HAMAP-Rule" id="MF_00117"/>
    </source>
</evidence>